<accession>A0ACC1J238</accession>
<protein>
    <submittedName>
        <fullName evidence="1">Uncharacterized protein</fullName>
    </submittedName>
</protein>
<evidence type="ECO:0000313" key="1">
    <source>
        <dbReference type="EMBL" id="KAJ1934491.1"/>
    </source>
</evidence>
<evidence type="ECO:0000313" key="2">
    <source>
        <dbReference type="Proteomes" id="UP001150603"/>
    </source>
</evidence>
<gene>
    <name evidence="1" type="ORF">FBU59_005678</name>
</gene>
<dbReference type="Proteomes" id="UP001150603">
    <property type="component" value="Unassembled WGS sequence"/>
</dbReference>
<proteinExistence type="predicted"/>
<feature type="non-terminal residue" evidence="1">
    <location>
        <position position="118"/>
    </location>
</feature>
<keyword evidence="2" id="KW-1185">Reference proteome</keyword>
<sequence>MRNTSNSVRQPSRTHSDGNISALGRGASWPRNNWTEGETREVMEILVNEFVSSNFNTVAYSKSRAPDVRFDNLSFARPPRELYNKVQNLRQRFFTPHGYLLRWADPSTEERNKKRCEK</sequence>
<name>A0ACC1J238_9FUNG</name>
<comment type="caution">
    <text evidence="1">The sequence shown here is derived from an EMBL/GenBank/DDBJ whole genome shotgun (WGS) entry which is preliminary data.</text>
</comment>
<dbReference type="EMBL" id="JANBPW010004624">
    <property type="protein sequence ID" value="KAJ1934491.1"/>
    <property type="molecule type" value="Genomic_DNA"/>
</dbReference>
<organism evidence="1 2">
    <name type="scientific">Linderina macrospora</name>
    <dbReference type="NCBI Taxonomy" id="4868"/>
    <lineage>
        <taxon>Eukaryota</taxon>
        <taxon>Fungi</taxon>
        <taxon>Fungi incertae sedis</taxon>
        <taxon>Zoopagomycota</taxon>
        <taxon>Kickxellomycotina</taxon>
        <taxon>Kickxellomycetes</taxon>
        <taxon>Kickxellales</taxon>
        <taxon>Kickxellaceae</taxon>
        <taxon>Linderina</taxon>
    </lineage>
</organism>
<reference evidence="1" key="1">
    <citation type="submission" date="2022-07" db="EMBL/GenBank/DDBJ databases">
        <title>Phylogenomic reconstructions and comparative analyses of Kickxellomycotina fungi.</title>
        <authorList>
            <person name="Reynolds N.K."/>
            <person name="Stajich J.E."/>
            <person name="Barry K."/>
            <person name="Grigoriev I.V."/>
            <person name="Crous P."/>
            <person name="Smith M.E."/>
        </authorList>
    </citation>
    <scope>NUCLEOTIDE SEQUENCE</scope>
    <source>
        <strain evidence="1">NRRL 5244</strain>
    </source>
</reference>